<dbReference type="AlphaFoldDB" id="A0A7L4UTQ9"/>
<dbReference type="InterPro" id="IPR036034">
    <property type="entry name" value="PDZ_sf"/>
</dbReference>
<dbReference type="InterPro" id="IPR029045">
    <property type="entry name" value="ClpP/crotonase-like_dom_sf"/>
</dbReference>
<dbReference type="Pfam" id="PF03572">
    <property type="entry name" value="Peptidase_S41"/>
    <property type="match status" value="1"/>
</dbReference>
<dbReference type="FunFam" id="2.30.42.10:FF:000063">
    <property type="entry name" value="Peptidase, S41 family"/>
    <property type="match status" value="1"/>
</dbReference>
<evidence type="ECO:0000259" key="6">
    <source>
        <dbReference type="PROSITE" id="PS50106"/>
    </source>
</evidence>
<dbReference type="GO" id="GO:0030288">
    <property type="term" value="C:outer membrane-bounded periplasmic space"/>
    <property type="evidence" value="ECO:0007669"/>
    <property type="project" value="TreeGrafter"/>
</dbReference>
<dbReference type="InterPro" id="IPR055210">
    <property type="entry name" value="CtpA/B_N"/>
</dbReference>
<keyword evidence="2 5" id="KW-0645">Protease</keyword>
<dbReference type="OrthoDB" id="9812068at2"/>
<accession>A0A7L4UTQ9</accession>
<dbReference type="Gene3D" id="2.30.42.10">
    <property type="match status" value="1"/>
</dbReference>
<feature type="domain" description="PDZ" evidence="6">
    <location>
        <begin position="89"/>
        <end position="174"/>
    </location>
</feature>
<evidence type="ECO:0000256" key="3">
    <source>
        <dbReference type="ARBA" id="ARBA00022801"/>
    </source>
</evidence>
<name>A0A7L4UTQ9_BALHA</name>
<dbReference type="InterPro" id="IPR004447">
    <property type="entry name" value="Peptidase_S41A"/>
</dbReference>
<keyword evidence="4 5" id="KW-0720">Serine protease</keyword>
<dbReference type="SUPFAM" id="SSF50156">
    <property type="entry name" value="PDZ domain-like"/>
    <property type="match status" value="1"/>
</dbReference>
<organism evidence="7 8">
    <name type="scientific">Balneicella halophila</name>
    <dbReference type="NCBI Taxonomy" id="1537566"/>
    <lineage>
        <taxon>Bacteria</taxon>
        <taxon>Pseudomonadati</taxon>
        <taxon>Bacteroidota</taxon>
        <taxon>Bacteroidia</taxon>
        <taxon>Bacteroidales</taxon>
        <taxon>Balneicellaceae</taxon>
        <taxon>Balneicella</taxon>
    </lineage>
</organism>
<dbReference type="Gene3D" id="3.30.750.44">
    <property type="match status" value="1"/>
</dbReference>
<evidence type="ECO:0000256" key="1">
    <source>
        <dbReference type="ARBA" id="ARBA00009179"/>
    </source>
</evidence>
<dbReference type="RefSeq" id="WP_116496160.1">
    <property type="nucleotide sequence ID" value="NZ_QENZ01000003.1"/>
</dbReference>
<dbReference type="SUPFAM" id="SSF52096">
    <property type="entry name" value="ClpP/crotonase"/>
    <property type="match status" value="1"/>
</dbReference>
<dbReference type="GO" id="GO:0004175">
    <property type="term" value="F:endopeptidase activity"/>
    <property type="evidence" value="ECO:0007669"/>
    <property type="project" value="TreeGrafter"/>
</dbReference>
<dbReference type="SMART" id="SM00245">
    <property type="entry name" value="TSPc"/>
    <property type="match status" value="1"/>
</dbReference>
<dbReference type="CDD" id="cd06782">
    <property type="entry name" value="cpPDZ_CPP-like"/>
    <property type="match status" value="1"/>
</dbReference>
<dbReference type="GO" id="GO:0007165">
    <property type="term" value="P:signal transduction"/>
    <property type="evidence" value="ECO:0007669"/>
    <property type="project" value="TreeGrafter"/>
</dbReference>
<reference evidence="7 8" key="1">
    <citation type="submission" date="2018-05" db="EMBL/GenBank/DDBJ databases">
        <title>Genomic Encyclopedia of Type Strains, Phase IV (KMG-IV): sequencing the most valuable type-strain genomes for metagenomic binning, comparative biology and taxonomic classification.</title>
        <authorList>
            <person name="Goeker M."/>
        </authorList>
    </citation>
    <scope>NUCLEOTIDE SEQUENCE [LARGE SCALE GENOMIC DNA]</scope>
    <source>
        <strain evidence="7 8">DSM 28579</strain>
    </source>
</reference>
<evidence type="ECO:0000313" key="8">
    <source>
        <dbReference type="Proteomes" id="UP000251835"/>
    </source>
</evidence>
<keyword evidence="3 5" id="KW-0378">Hydrolase</keyword>
<comment type="similarity">
    <text evidence="1 5">Belongs to the peptidase S41A family.</text>
</comment>
<gene>
    <name evidence="7" type="ORF">C7377_0963</name>
</gene>
<dbReference type="Pfam" id="PF22694">
    <property type="entry name" value="CtpB_N-like"/>
    <property type="match status" value="1"/>
</dbReference>
<evidence type="ECO:0000256" key="2">
    <source>
        <dbReference type="ARBA" id="ARBA00022670"/>
    </source>
</evidence>
<dbReference type="PANTHER" id="PTHR32060:SF30">
    <property type="entry name" value="CARBOXY-TERMINAL PROCESSING PROTEASE CTPA"/>
    <property type="match status" value="1"/>
</dbReference>
<dbReference type="CDD" id="cd07560">
    <property type="entry name" value="Peptidase_S41_CPP"/>
    <property type="match status" value="1"/>
</dbReference>
<dbReference type="Pfam" id="PF13180">
    <property type="entry name" value="PDZ_2"/>
    <property type="match status" value="1"/>
</dbReference>
<dbReference type="NCBIfam" id="TIGR00225">
    <property type="entry name" value="prc"/>
    <property type="match status" value="1"/>
</dbReference>
<dbReference type="PROSITE" id="PS50106">
    <property type="entry name" value="PDZ"/>
    <property type="match status" value="1"/>
</dbReference>
<dbReference type="Gene3D" id="3.90.226.10">
    <property type="entry name" value="2-enoyl-CoA Hydratase, Chain A, domain 1"/>
    <property type="match status" value="1"/>
</dbReference>
<dbReference type="Proteomes" id="UP000251835">
    <property type="component" value="Unassembled WGS sequence"/>
</dbReference>
<dbReference type="GO" id="GO:0006508">
    <property type="term" value="P:proteolysis"/>
    <property type="evidence" value="ECO:0007669"/>
    <property type="project" value="UniProtKB-KW"/>
</dbReference>
<evidence type="ECO:0000256" key="5">
    <source>
        <dbReference type="RuleBase" id="RU004404"/>
    </source>
</evidence>
<dbReference type="SMART" id="SM00228">
    <property type="entry name" value="PDZ"/>
    <property type="match status" value="1"/>
</dbReference>
<sequence>MFKFKIRIFSSLIIGILFTTVLNAQILPQTNQNNEDELRSASFKYHQLLNLLDKVYVDSLNIKDLTEKAIENTLEQLDPHSVYMDEEELKEAEETMSGEFSGIGIQFNILRDTLMVVSTVNGGPSEKVGLRAGDRIVKINDEKVTNIGLTNSGVAKRLRGEKGTKVTVYVERKNTPKVLDFLIIRDDIPLNTVDAAYMINGNIGYVKVNRFGQKTPDEFHEALQKLKEQGMEKLLLDLTGNGGGYLGAAVQMLDEFMEVLKLAVYVEGLHSPRRDFMTMNTGLIEDAPVVVMIDESSASASEIVAGAVQDWDRGVLVGRRSFGKGLVQNQFAMPDGSAVRITTGHYYTPSGRNIQKSYENGSKDYYSEVFKRYEHGEMINPDSIEFPDSLKFETLVNKRTVYGGGGIMPDVFVPLDTTKNFSYLNALYRKNIIYPYTIDYVDLHRADLITKYSNLEIFNNEFEVTEAILEEVYQAGLKEDIERKDEDYLPIKEDMKMSIKALIARGLFGMEAYYEIMNQNDDIFLKAVDILKNNKTEKILKNN</sequence>
<dbReference type="PANTHER" id="PTHR32060">
    <property type="entry name" value="TAIL-SPECIFIC PROTEASE"/>
    <property type="match status" value="1"/>
</dbReference>
<dbReference type="InterPro" id="IPR005151">
    <property type="entry name" value="Tail-specific_protease"/>
</dbReference>
<dbReference type="InterPro" id="IPR001478">
    <property type="entry name" value="PDZ"/>
</dbReference>
<comment type="caution">
    <text evidence="7">The sequence shown here is derived from an EMBL/GenBank/DDBJ whole genome shotgun (WGS) entry which is preliminary data.</text>
</comment>
<dbReference type="EMBL" id="QENZ01000003">
    <property type="protein sequence ID" value="PVX52634.1"/>
    <property type="molecule type" value="Genomic_DNA"/>
</dbReference>
<proteinExistence type="inferred from homology"/>
<keyword evidence="8" id="KW-1185">Reference proteome</keyword>
<evidence type="ECO:0000313" key="7">
    <source>
        <dbReference type="EMBL" id="PVX52634.1"/>
    </source>
</evidence>
<dbReference type="GO" id="GO:0008236">
    <property type="term" value="F:serine-type peptidase activity"/>
    <property type="evidence" value="ECO:0007669"/>
    <property type="project" value="UniProtKB-KW"/>
</dbReference>
<evidence type="ECO:0000256" key="4">
    <source>
        <dbReference type="ARBA" id="ARBA00022825"/>
    </source>
</evidence>
<protein>
    <submittedName>
        <fullName evidence="7">Carboxyl-terminal processing protease</fullName>
    </submittedName>
</protein>